<evidence type="ECO:0000313" key="1">
    <source>
        <dbReference type="EMBL" id="RED49157.1"/>
    </source>
</evidence>
<organism evidence="1 2">
    <name type="scientific">Aestuariispira insulae</name>
    <dbReference type="NCBI Taxonomy" id="1461337"/>
    <lineage>
        <taxon>Bacteria</taxon>
        <taxon>Pseudomonadati</taxon>
        <taxon>Pseudomonadota</taxon>
        <taxon>Alphaproteobacteria</taxon>
        <taxon>Rhodospirillales</taxon>
        <taxon>Kiloniellaceae</taxon>
        <taxon>Aestuariispira</taxon>
    </lineage>
</organism>
<proteinExistence type="predicted"/>
<protein>
    <recommendedName>
        <fullName evidence="3">DNA repair protein MmcB-related protein</fullName>
    </recommendedName>
</protein>
<evidence type="ECO:0008006" key="3">
    <source>
        <dbReference type="Google" id="ProtNLM"/>
    </source>
</evidence>
<gene>
    <name evidence="1" type="ORF">DFP90_106135</name>
</gene>
<keyword evidence="2" id="KW-1185">Reference proteome</keyword>
<dbReference type="EMBL" id="QRDW01000006">
    <property type="protein sequence ID" value="RED49157.1"/>
    <property type="molecule type" value="Genomic_DNA"/>
</dbReference>
<dbReference type="Pfam" id="PF06319">
    <property type="entry name" value="MmcB-like"/>
    <property type="match status" value="1"/>
</dbReference>
<dbReference type="RefSeq" id="WP_115937356.1">
    <property type="nucleotide sequence ID" value="NZ_QRDW01000006.1"/>
</dbReference>
<dbReference type="InterPro" id="IPR009394">
    <property type="entry name" value="MmcB-like"/>
</dbReference>
<dbReference type="PIRSF" id="PIRSF031796">
    <property type="entry name" value="UPC031796"/>
    <property type="match status" value="1"/>
</dbReference>
<dbReference type="AlphaFoldDB" id="A0A3D9HI32"/>
<reference evidence="1 2" key="1">
    <citation type="submission" date="2018-07" db="EMBL/GenBank/DDBJ databases">
        <title>Genomic Encyclopedia of Type Strains, Phase III (KMG-III): the genomes of soil and plant-associated and newly described type strains.</title>
        <authorList>
            <person name="Whitman W."/>
        </authorList>
    </citation>
    <scope>NUCLEOTIDE SEQUENCE [LARGE SCALE GENOMIC DNA]</scope>
    <source>
        <strain evidence="1 2">CECT 8488</strain>
    </source>
</reference>
<dbReference type="Proteomes" id="UP000256845">
    <property type="component" value="Unassembled WGS sequence"/>
</dbReference>
<dbReference type="OrthoDB" id="5194526at2"/>
<comment type="caution">
    <text evidence="1">The sequence shown here is derived from an EMBL/GenBank/DDBJ whole genome shotgun (WGS) entry which is preliminary data.</text>
</comment>
<evidence type="ECO:0000313" key="2">
    <source>
        <dbReference type="Proteomes" id="UP000256845"/>
    </source>
</evidence>
<sequence length="155" mass="17313">MKEQTGNITRPETTIAVTRGVIRLFHHMGLNCVTELSLINGRRVDVMGLDRKGQFSVVEVKSSVEDFRTDGKWEEYLPFCDHFYFAVGSDFPTEILPRETGLIMADSYGAEILKPSLPGEMNPARRKALTLRYARHAAARLMSIGGLDAILPEEG</sequence>
<accession>A0A3D9HI32</accession>
<name>A0A3D9HI32_9PROT</name>